<organism evidence="2 3">
    <name type="scientific">Eragrostis curvula</name>
    <name type="common">weeping love grass</name>
    <dbReference type="NCBI Taxonomy" id="38414"/>
    <lineage>
        <taxon>Eukaryota</taxon>
        <taxon>Viridiplantae</taxon>
        <taxon>Streptophyta</taxon>
        <taxon>Embryophyta</taxon>
        <taxon>Tracheophyta</taxon>
        <taxon>Spermatophyta</taxon>
        <taxon>Magnoliopsida</taxon>
        <taxon>Liliopsida</taxon>
        <taxon>Poales</taxon>
        <taxon>Poaceae</taxon>
        <taxon>PACMAD clade</taxon>
        <taxon>Chloridoideae</taxon>
        <taxon>Eragrostideae</taxon>
        <taxon>Eragrostidinae</taxon>
        <taxon>Eragrostis</taxon>
    </lineage>
</organism>
<dbReference type="GO" id="GO:0003676">
    <property type="term" value="F:nucleic acid binding"/>
    <property type="evidence" value="ECO:0007669"/>
    <property type="project" value="InterPro"/>
</dbReference>
<name>A0A5J9WA16_9POAL</name>
<dbReference type="Gramene" id="TVU45008">
    <property type="protein sequence ID" value="TVU45008"/>
    <property type="gene ID" value="EJB05_04476"/>
</dbReference>
<dbReference type="Gene3D" id="3.30.420.10">
    <property type="entry name" value="Ribonuclease H-like superfamily/Ribonuclease H"/>
    <property type="match status" value="1"/>
</dbReference>
<keyword evidence="3" id="KW-1185">Reference proteome</keyword>
<accession>A0A5J9WA16</accession>
<evidence type="ECO:0000313" key="3">
    <source>
        <dbReference type="Proteomes" id="UP000324897"/>
    </source>
</evidence>
<proteinExistence type="predicted"/>
<dbReference type="AlphaFoldDB" id="A0A5J9WA16"/>
<reference evidence="2 3" key="1">
    <citation type="journal article" date="2019" name="Sci. Rep.">
        <title>A high-quality genome of Eragrostis curvula grass provides insights into Poaceae evolution and supports new strategies to enhance forage quality.</title>
        <authorList>
            <person name="Carballo J."/>
            <person name="Santos B.A.C.M."/>
            <person name="Zappacosta D."/>
            <person name="Garbus I."/>
            <person name="Selva J.P."/>
            <person name="Gallo C.A."/>
            <person name="Diaz A."/>
            <person name="Albertini E."/>
            <person name="Caccamo M."/>
            <person name="Echenique V."/>
        </authorList>
    </citation>
    <scope>NUCLEOTIDE SEQUENCE [LARGE SCALE GENOMIC DNA]</scope>
    <source>
        <strain evidence="3">cv. Victoria</strain>
        <tissue evidence="2">Leaf</tissue>
    </source>
</reference>
<feature type="domain" description="RNase H type-1" evidence="1">
    <location>
        <begin position="3"/>
        <end position="64"/>
    </location>
</feature>
<dbReference type="InterPro" id="IPR036397">
    <property type="entry name" value="RNaseH_sf"/>
</dbReference>
<dbReference type="GO" id="GO:0004523">
    <property type="term" value="F:RNA-DNA hybrid ribonuclease activity"/>
    <property type="evidence" value="ECO:0007669"/>
    <property type="project" value="InterPro"/>
</dbReference>
<dbReference type="PANTHER" id="PTHR47074:SF73">
    <property type="entry name" value="OS04G0448401 PROTEIN"/>
    <property type="match status" value="1"/>
</dbReference>
<dbReference type="Proteomes" id="UP000324897">
    <property type="component" value="Chromosome 5"/>
</dbReference>
<dbReference type="EMBL" id="RWGY01000004">
    <property type="protein sequence ID" value="TVU45008.1"/>
    <property type="molecule type" value="Genomic_DNA"/>
</dbReference>
<evidence type="ECO:0000259" key="1">
    <source>
        <dbReference type="Pfam" id="PF13456"/>
    </source>
</evidence>
<dbReference type="Pfam" id="PF13456">
    <property type="entry name" value="RVT_3"/>
    <property type="match status" value="1"/>
</dbReference>
<comment type="caution">
    <text evidence="2">The sequence shown here is derived from an EMBL/GenBank/DDBJ whole genome shotgun (WGS) entry which is preliminary data.</text>
</comment>
<evidence type="ECO:0000313" key="2">
    <source>
        <dbReference type="EMBL" id="TVU45008.1"/>
    </source>
</evidence>
<dbReference type="InterPro" id="IPR052929">
    <property type="entry name" value="RNase_H-like_EbsB-rel"/>
</dbReference>
<protein>
    <recommendedName>
        <fullName evidence="1">RNase H type-1 domain-containing protein</fullName>
    </recommendedName>
</protein>
<feature type="non-terminal residue" evidence="2">
    <location>
        <position position="1"/>
    </location>
</feature>
<dbReference type="OrthoDB" id="653202at2759"/>
<sequence>MVNVDAAVFQKDNRMGMGIVIRDHKGDFLAACRQGVDKITNPEVAEAIAFRRAVLFASELQYHQTSKQHHVASPCNRACSGLVALSLASLS</sequence>
<dbReference type="InterPro" id="IPR002156">
    <property type="entry name" value="RNaseH_domain"/>
</dbReference>
<gene>
    <name evidence="2" type="ORF">EJB05_04476</name>
</gene>
<dbReference type="PANTHER" id="PTHR47074">
    <property type="entry name" value="BNAC02G40300D PROTEIN"/>
    <property type="match status" value="1"/>
</dbReference>